<protein>
    <submittedName>
        <fullName evidence="1">Uncharacterized protein</fullName>
    </submittedName>
</protein>
<proteinExistence type="predicted"/>
<feature type="non-terminal residue" evidence="1">
    <location>
        <position position="1"/>
    </location>
</feature>
<name>X0W2B6_9ZZZZ</name>
<gene>
    <name evidence="1" type="ORF">S01H1_50892</name>
</gene>
<organism evidence="1">
    <name type="scientific">marine sediment metagenome</name>
    <dbReference type="NCBI Taxonomy" id="412755"/>
    <lineage>
        <taxon>unclassified sequences</taxon>
        <taxon>metagenomes</taxon>
        <taxon>ecological metagenomes</taxon>
    </lineage>
</organism>
<evidence type="ECO:0000313" key="1">
    <source>
        <dbReference type="EMBL" id="GAG18783.1"/>
    </source>
</evidence>
<comment type="caution">
    <text evidence="1">The sequence shown here is derived from an EMBL/GenBank/DDBJ whole genome shotgun (WGS) entry which is preliminary data.</text>
</comment>
<dbReference type="EMBL" id="BARS01032815">
    <property type="protein sequence ID" value="GAG18783.1"/>
    <property type="molecule type" value="Genomic_DNA"/>
</dbReference>
<dbReference type="AlphaFoldDB" id="X0W2B6"/>
<sequence length="94" mass="11262">IVKNSEKEIDIGKKCQGWYQTIYDYAPNPRDPKLTDLVYIIDMAYKFGIDLDDKTQPFGKYWDVLMKYYYNLGMNFRLTMDSTKNELTRLLTRK</sequence>
<accession>X0W2B6</accession>
<reference evidence="1" key="1">
    <citation type="journal article" date="2014" name="Front. Microbiol.">
        <title>High frequency of phylogenetically diverse reductive dehalogenase-homologous genes in deep subseafloor sedimentary metagenomes.</title>
        <authorList>
            <person name="Kawai M."/>
            <person name="Futagami T."/>
            <person name="Toyoda A."/>
            <person name="Takaki Y."/>
            <person name="Nishi S."/>
            <person name="Hori S."/>
            <person name="Arai W."/>
            <person name="Tsubouchi T."/>
            <person name="Morono Y."/>
            <person name="Uchiyama I."/>
            <person name="Ito T."/>
            <person name="Fujiyama A."/>
            <person name="Inagaki F."/>
            <person name="Takami H."/>
        </authorList>
    </citation>
    <scope>NUCLEOTIDE SEQUENCE</scope>
    <source>
        <strain evidence="1">Expedition CK06-06</strain>
    </source>
</reference>